<dbReference type="EMBL" id="RBIL01000001">
    <property type="protein sequence ID" value="RKQ90333.1"/>
    <property type="molecule type" value="Genomic_DNA"/>
</dbReference>
<keyword evidence="2" id="KW-0808">Transferase</keyword>
<dbReference type="AlphaFoldDB" id="A0A660L8V2"/>
<organism evidence="2 3">
    <name type="scientific">Solirubrobacter pauli</name>
    <dbReference type="NCBI Taxonomy" id="166793"/>
    <lineage>
        <taxon>Bacteria</taxon>
        <taxon>Bacillati</taxon>
        <taxon>Actinomycetota</taxon>
        <taxon>Thermoleophilia</taxon>
        <taxon>Solirubrobacterales</taxon>
        <taxon>Solirubrobacteraceae</taxon>
        <taxon>Solirubrobacter</taxon>
    </lineage>
</organism>
<evidence type="ECO:0000256" key="1">
    <source>
        <dbReference type="ARBA" id="ARBA00006479"/>
    </source>
</evidence>
<dbReference type="RefSeq" id="WP_121246793.1">
    <property type="nucleotide sequence ID" value="NZ_RBIL01000001.1"/>
</dbReference>
<dbReference type="PANTHER" id="PTHR18964">
    <property type="entry name" value="ROK (REPRESSOR, ORF, KINASE) FAMILY"/>
    <property type="match status" value="1"/>
</dbReference>
<dbReference type="Proteomes" id="UP000278962">
    <property type="component" value="Unassembled WGS sequence"/>
</dbReference>
<dbReference type="InterPro" id="IPR036390">
    <property type="entry name" value="WH_DNA-bd_sf"/>
</dbReference>
<sequence length="391" mass="40138">MRDGTKLKILQALLHQPGVSRADLSERVGLSRATVTTLLQELELAGIVQRQTDEGLERRRTIGRPPLHVSLAPSAAYAVGVDLAGDHIRAAVCDLGGRIVAGAETAVDPDDEVDAMLESAAEVTRIALAEAAVDPAKVLGAGVGVAAPVDADRGTIHAAGVLPRWRELGLREALERRLGMPVRIDNDANACAIGEALFGAGRGARQLAVVRLSSCVGLGLILDERPFRGACGVAGELGHVRVARDGLICRCGGRGCLETVASSRAIRLQLERSAGGPVTLEQLFALVASGQRAACRAVADAGEAVGEAIATTVNLLNPERVVVGGELAAAGDVLLEPIRKAIARQAIAPAAAVVKVVPGELGDRAAVLGAAAIQLAQAPYALAEVEPLATA</sequence>
<keyword evidence="3" id="KW-1185">Reference proteome</keyword>
<dbReference type="PANTHER" id="PTHR18964:SF173">
    <property type="entry name" value="GLUCOKINASE"/>
    <property type="match status" value="1"/>
</dbReference>
<gene>
    <name evidence="2" type="ORF">C8N24_0134</name>
</gene>
<dbReference type="Pfam" id="PF13412">
    <property type="entry name" value="HTH_24"/>
    <property type="match status" value="1"/>
</dbReference>
<protein>
    <submittedName>
        <fullName evidence="2">Putative NBD/HSP70 family sugar kinase</fullName>
    </submittedName>
</protein>
<proteinExistence type="inferred from homology"/>
<dbReference type="SUPFAM" id="SSF46785">
    <property type="entry name" value="Winged helix' DNA-binding domain"/>
    <property type="match status" value="1"/>
</dbReference>
<dbReference type="OrthoDB" id="9810372at2"/>
<reference evidence="2 3" key="1">
    <citation type="submission" date="2018-10" db="EMBL/GenBank/DDBJ databases">
        <title>Genomic Encyclopedia of Archaeal and Bacterial Type Strains, Phase II (KMG-II): from individual species to whole genera.</title>
        <authorList>
            <person name="Goeker M."/>
        </authorList>
    </citation>
    <scope>NUCLEOTIDE SEQUENCE [LARGE SCALE GENOMIC DNA]</scope>
    <source>
        <strain evidence="2 3">DSM 14954</strain>
    </source>
</reference>
<dbReference type="InterPro" id="IPR011991">
    <property type="entry name" value="ArsR-like_HTH"/>
</dbReference>
<evidence type="ECO:0000313" key="2">
    <source>
        <dbReference type="EMBL" id="RKQ90333.1"/>
    </source>
</evidence>
<dbReference type="SUPFAM" id="SSF53067">
    <property type="entry name" value="Actin-like ATPase domain"/>
    <property type="match status" value="1"/>
</dbReference>
<dbReference type="Gene3D" id="1.10.10.10">
    <property type="entry name" value="Winged helix-like DNA-binding domain superfamily/Winged helix DNA-binding domain"/>
    <property type="match status" value="1"/>
</dbReference>
<comment type="caution">
    <text evidence="2">The sequence shown here is derived from an EMBL/GenBank/DDBJ whole genome shotgun (WGS) entry which is preliminary data.</text>
</comment>
<keyword evidence="2" id="KW-0418">Kinase</keyword>
<dbReference type="Pfam" id="PF00480">
    <property type="entry name" value="ROK"/>
    <property type="match status" value="1"/>
</dbReference>
<dbReference type="InterPro" id="IPR000600">
    <property type="entry name" value="ROK"/>
</dbReference>
<dbReference type="CDD" id="cd00090">
    <property type="entry name" value="HTH_ARSR"/>
    <property type="match status" value="1"/>
</dbReference>
<comment type="similarity">
    <text evidence="1">Belongs to the ROK (NagC/XylR) family.</text>
</comment>
<evidence type="ECO:0000313" key="3">
    <source>
        <dbReference type="Proteomes" id="UP000278962"/>
    </source>
</evidence>
<dbReference type="Gene3D" id="3.30.420.40">
    <property type="match status" value="2"/>
</dbReference>
<dbReference type="InterPro" id="IPR036388">
    <property type="entry name" value="WH-like_DNA-bd_sf"/>
</dbReference>
<accession>A0A660L8V2</accession>
<name>A0A660L8V2_9ACTN</name>
<dbReference type="GO" id="GO:0016301">
    <property type="term" value="F:kinase activity"/>
    <property type="evidence" value="ECO:0007669"/>
    <property type="project" value="UniProtKB-KW"/>
</dbReference>
<dbReference type="InterPro" id="IPR043129">
    <property type="entry name" value="ATPase_NBD"/>
</dbReference>